<dbReference type="InterPro" id="IPR027417">
    <property type="entry name" value="P-loop_NTPase"/>
</dbReference>
<feature type="compositionally biased region" description="Basic and acidic residues" evidence="13">
    <location>
        <begin position="384"/>
        <end position="399"/>
    </location>
</feature>
<evidence type="ECO:0000313" key="16">
    <source>
        <dbReference type="Proteomes" id="UP001491310"/>
    </source>
</evidence>
<evidence type="ECO:0000313" key="15">
    <source>
        <dbReference type="EMBL" id="KAK9907408.1"/>
    </source>
</evidence>
<feature type="compositionally biased region" description="Low complexity" evidence="13">
    <location>
        <begin position="401"/>
        <end position="415"/>
    </location>
</feature>
<dbReference type="SUPFAM" id="SSF52540">
    <property type="entry name" value="P-loop containing nucleoside triphosphate hydrolases"/>
    <property type="match status" value="1"/>
</dbReference>
<evidence type="ECO:0000256" key="1">
    <source>
        <dbReference type="ARBA" id="ARBA00004123"/>
    </source>
</evidence>
<feature type="coiled-coil region" evidence="12">
    <location>
        <begin position="891"/>
        <end position="932"/>
    </location>
</feature>
<dbReference type="Gene3D" id="3.30.70.1620">
    <property type="match status" value="1"/>
</dbReference>
<keyword evidence="3" id="KW-0132">Cell division</keyword>
<keyword evidence="9 11" id="KW-0539">Nucleus</keyword>
<evidence type="ECO:0000256" key="4">
    <source>
        <dbReference type="ARBA" id="ARBA00022741"/>
    </source>
</evidence>
<keyword evidence="5" id="KW-0498">Mitosis</keyword>
<comment type="similarity">
    <text evidence="2">Belongs to the SMC family. SMC2 subfamily.</text>
</comment>
<feature type="domain" description="SMC hinge" evidence="14">
    <location>
        <begin position="516"/>
        <end position="635"/>
    </location>
</feature>
<organism evidence="15 16">
    <name type="scientific">Coccomyxa subellipsoidea</name>
    <dbReference type="NCBI Taxonomy" id="248742"/>
    <lineage>
        <taxon>Eukaryota</taxon>
        <taxon>Viridiplantae</taxon>
        <taxon>Chlorophyta</taxon>
        <taxon>core chlorophytes</taxon>
        <taxon>Trebouxiophyceae</taxon>
        <taxon>Trebouxiophyceae incertae sedis</taxon>
        <taxon>Coccomyxaceae</taxon>
        <taxon>Coccomyxa</taxon>
    </lineage>
</organism>
<evidence type="ECO:0000256" key="7">
    <source>
        <dbReference type="ARBA" id="ARBA00023054"/>
    </source>
</evidence>
<dbReference type="CDD" id="cd03273">
    <property type="entry name" value="ABC_SMC2_euk"/>
    <property type="match status" value="1"/>
</dbReference>
<evidence type="ECO:0000256" key="12">
    <source>
        <dbReference type="SAM" id="Coils"/>
    </source>
</evidence>
<dbReference type="InterPro" id="IPR010935">
    <property type="entry name" value="SMC_hinge"/>
</dbReference>
<reference evidence="15 16" key="1">
    <citation type="journal article" date="2024" name="Nat. Commun.">
        <title>Phylogenomics reveals the evolutionary origins of lichenization in chlorophyte algae.</title>
        <authorList>
            <person name="Puginier C."/>
            <person name="Libourel C."/>
            <person name="Otte J."/>
            <person name="Skaloud P."/>
            <person name="Haon M."/>
            <person name="Grisel S."/>
            <person name="Petersen M."/>
            <person name="Berrin J.G."/>
            <person name="Delaux P.M."/>
            <person name="Dal Grande F."/>
            <person name="Keller J."/>
        </authorList>
    </citation>
    <scope>NUCLEOTIDE SEQUENCE [LARGE SCALE GENOMIC DNA]</scope>
    <source>
        <strain evidence="15 16">SAG 216-7</strain>
    </source>
</reference>
<dbReference type="PANTHER" id="PTHR43977">
    <property type="entry name" value="STRUCTURAL MAINTENANCE OF CHROMOSOMES PROTEIN 3"/>
    <property type="match status" value="1"/>
</dbReference>
<dbReference type="Pfam" id="PF06470">
    <property type="entry name" value="SMC_hinge"/>
    <property type="match status" value="1"/>
</dbReference>
<keyword evidence="7 12" id="KW-0175">Coiled coil</keyword>
<evidence type="ECO:0000256" key="13">
    <source>
        <dbReference type="SAM" id="MobiDB-lite"/>
    </source>
</evidence>
<gene>
    <name evidence="15" type="ORF">WJX75_003041</name>
</gene>
<dbReference type="Proteomes" id="UP001491310">
    <property type="component" value="Unassembled WGS sequence"/>
</dbReference>
<evidence type="ECO:0000256" key="9">
    <source>
        <dbReference type="ARBA" id="ARBA00023242"/>
    </source>
</evidence>
<keyword evidence="16" id="KW-1185">Reference proteome</keyword>
<dbReference type="InterPro" id="IPR024704">
    <property type="entry name" value="SMC"/>
</dbReference>
<dbReference type="InterPro" id="IPR027120">
    <property type="entry name" value="Smc2_ABC"/>
</dbReference>
<evidence type="ECO:0000259" key="14">
    <source>
        <dbReference type="SMART" id="SM00968"/>
    </source>
</evidence>
<protein>
    <recommendedName>
        <fullName evidence="11">Structural maintenance of chromosomes protein</fullName>
    </recommendedName>
</protein>
<keyword evidence="10" id="KW-0131">Cell cycle</keyword>
<dbReference type="SMART" id="SM00968">
    <property type="entry name" value="SMC_hinge"/>
    <property type="match status" value="1"/>
</dbReference>
<dbReference type="EMBL" id="JALJOT010000009">
    <property type="protein sequence ID" value="KAK9907408.1"/>
    <property type="molecule type" value="Genomic_DNA"/>
</dbReference>
<feature type="coiled-coil region" evidence="12">
    <location>
        <begin position="253"/>
        <end position="287"/>
    </location>
</feature>
<feature type="region of interest" description="Disordered" evidence="13">
    <location>
        <begin position="1158"/>
        <end position="1187"/>
    </location>
</feature>
<keyword evidence="6" id="KW-0067">ATP-binding</keyword>
<dbReference type="Gene3D" id="3.40.50.300">
    <property type="entry name" value="P-loop containing nucleotide triphosphate hydrolases"/>
    <property type="match status" value="2"/>
</dbReference>
<name>A0ABR2YKS5_9CHLO</name>
<evidence type="ECO:0000256" key="6">
    <source>
        <dbReference type="ARBA" id="ARBA00022840"/>
    </source>
</evidence>
<keyword evidence="4" id="KW-0547">Nucleotide-binding</keyword>
<dbReference type="SUPFAM" id="SSF75553">
    <property type="entry name" value="Smc hinge domain"/>
    <property type="match status" value="1"/>
</dbReference>
<proteinExistence type="inferred from homology"/>
<dbReference type="InterPro" id="IPR036277">
    <property type="entry name" value="SMC_hinge_sf"/>
</dbReference>
<feature type="coiled-coil region" evidence="12">
    <location>
        <begin position="979"/>
        <end position="1013"/>
    </location>
</feature>
<keyword evidence="8" id="KW-0226">DNA condensation</keyword>
<accession>A0ABR2YKS5</accession>
<evidence type="ECO:0000256" key="11">
    <source>
        <dbReference type="PIRNR" id="PIRNR005719"/>
    </source>
</evidence>
<comment type="subcellular location">
    <subcellularLocation>
        <location evidence="1 11">Nucleus</location>
    </subcellularLocation>
</comment>
<evidence type="ECO:0000256" key="10">
    <source>
        <dbReference type="ARBA" id="ARBA00023306"/>
    </source>
</evidence>
<sequence>MYIEEITLDGFKSYATRVTVPNFDPFFNAITGLNGSGKSNILDAICFVLGITNLSQVRANSLQELVYKQGQAGVTKATVSIVFNNTDKANGPVEYQHLDQITVTRQLVIGGRNKYLINGHVAQPTRVQNLFHSVSLNVNNPHFLIMQGRITKVLNMKPPEILGMLEEAAGTRMYETKKDAALRTLEKKQVKVAEIEKVMNEEILPACERLRREKGQYMEWQAANANADRLRRFCVAYRYVEAQRMEESGKEDIEREREGVAELARVIAELDRKAAEKEAGIRELQAQKERQSGCEVKNLAERADGLSKKLVQLTTGRKNAGENLDAERATCDQYRASISELAEGTLAAKVAAATEGRDAAAAAADAAAGAIEAAQRELAGAEAGDGRDKSNRSVQERLSDAQTAQAAAEGEVQEANVRTKHLEKQLGEQRKALAAKEKEAGALAQELKRERAAVDACQQRLGKLGYDQAAAAQLQAAADTARVQVQRCNDHVDQLSSTLTSMDFQYKDPDRGFDRASVKGVVAKLVRVKDPATTTALEVAAGGKLYQVVVDSEATAKALLSRGQLRNRVTIIPLNKVSSRVASPAVQAAAAKIGRGRATIALELVGFDADLGAAMRYAFGNAFICKDAATAKSLAFHKEVHTRCVTLEGDDFNPSGTLTGGSRSAGASLLTRLHELALAEEELAGHSQTLAAAEAQLKGMAAAAKEHARLTQELELKAHALSLLQERIAGSESAQLAEAVSALEADLAAAKDAAAAAKARKAEMAASAKELERELANLGKEKDKRTKAAQAKLKAAKASAETARTKLKAAAAALAEAAAEKKAAAEERAALETQLAAAEATVKELEAAAEKLDAEVAEVRGSYEAAAAKLQERRDALSECDRGIGDLAKQRAELERESTDAAVNKKKLEHKLARMEKDARDSADVCKQLEKEYPWIASEKRLFGRQGSDYDWTARDPAAAFADYKKLEETLQGLSKTLNKRVMQMFDKAEAEYRELSEKKRIVITELDEKKREALGKTWRKVNQDFGSIFSMLLPGTSAKLEPPEWGTFLDGLEVRVAFGDVWKESLTELSGGQRSLLALSLILAMLLFKPAPIYILDEVDAALDLSHTQNIGRMIKTHFPYSQFIVVSLKEGMFSNANVLFRTKFVDGISTVTRTATNQKEGTAGDRQKGAQRQTSRPALTENVRM</sequence>
<dbReference type="Pfam" id="PF02463">
    <property type="entry name" value="SMC_N"/>
    <property type="match status" value="1"/>
</dbReference>
<evidence type="ECO:0000256" key="2">
    <source>
        <dbReference type="ARBA" id="ARBA00005231"/>
    </source>
</evidence>
<evidence type="ECO:0000256" key="3">
    <source>
        <dbReference type="ARBA" id="ARBA00022618"/>
    </source>
</evidence>
<feature type="region of interest" description="Disordered" evidence="13">
    <location>
        <begin position="379"/>
        <end position="416"/>
    </location>
</feature>
<dbReference type="InterPro" id="IPR003395">
    <property type="entry name" value="RecF/RecN/SMC_N"/>
</dbReference>
<dbReference type="Gene3D" id="1.20.1060.20">
    <property type="match status" value="1"/>
</dbReference>
<dbReference type="PIRSF" id="PIRSF005719">
    <property type="entry name" value="SMC"/>
    <property type="match status" value="1"/>
</dbReference>
<evidence type="ECO:0000256" key="8">
    <source>
        <dbReference type="ARBA" id="ARBA00023067"/>
    </source>
</evidence>
<comment type="caution">
    <text evidence="15">The sequence shown here is derived from an EMBL/GenBank/DDBJ whole genome shotgun (WGS) entry which is preliminary data.</text>
</comment>
<evidence type="ECO:0000256" key="5">
    <source>
        <dbReference type="ARBA" id="ARBA00022776"/>
    </source>
</evidence>
<feature type="coiled-coil region" evidence="12">
    <location>
        <begin position="733"/>
        <end position="862"/>
    </location>
</feature>